<organism evidence="1 2">
    <name type="scientific">Cirrhinus mrigala</name>
    <name type="common">Mrigala</name>
    <dbReference type="NCBI Taxonomy" id="683832"/>
    <lineage>
        <taxon>Eukaryota</taxon>
        <taxon>Metazoa</taxon>
        <taxon>Chordata</taxon>
        <taxon>Craniata</taxon>
        <taxon>Vertebrata</taxon>
        <taxon>Euteleostomi</taxon>
        <taxon>Actinopterygii</taxon>
        <taxon>Neopterygii</taxon>
        <taxon>Teleostei</taxon>
        <taxon>Ostariophysi</taxon>
        <taxon>Cypriniformes</taxon>
        <taxon>Cyprinidae</taxon>
        <taxon>Labeoninae</taxon>
        <taxon>Labeonini</taxon>
        <taxon>Cirrhinus</taxon>
    </lineage>
</organism>
<proteinExistence type="predicted"/>
<evidence type="ECO:0000313" key="2">
    <source>
        <dbReference type="Proteomes" id="UP001529510"/>
    </source>
</evidence>
<accession>A0ABD0N885</accession>
<reference evidence="1 2" key="1">
    <citation type="submission" date="2024-05" db="EMBL/GenBank/DDBJ databases">
        <title>Genome sequencing and assembly of Indian major carp, Cirrhinus mrigala (Hamilton, 1822).</title>
        <authorList>
            <person name="Mohindra V."/>
            <person name="Chowdhury L.M."/>
            <person name="Lal K."/>
            <person name="Jena J.K."/>
        </authorList>
    </citation>
    <scope>NUCLEOTIDE SEQUENCE [LARGE SCALE GENOMIC DNA]</scope>
    <source>
        <strain evidence="1">CM1030</strain>
        <tissue evidence="1">Blood</tissue>
    </source>
</reference>
<sequence>MLNVGLRRPPGRKIITNVSVNDEVQLRTTENAWKPGMKRDSAVEDPGAQRTQVFLHSIRN</sequence>
<name>A0ABD0N885_CIRMR</name>
<protein>
    <submittedName>
        <fullName evidence="1">Uncharacterized protein</fullName>
    </submittedName>
</protein>
<comment type="caution">
    <text evidence="1">The sequence shown here is derived from an EMBL/GenBank/DDBJ whole genome shotgun (WGS) entry which is preliminary data.</text>
</comment>
<gene>
    <name evidence="1" type="ORF">M9458_046388</name>
</gene>
<keyword evidence="2" id="KW-1185">Reference proteome</keyword>
<dbReference type="Proteomes" id="UP001529510">
    <property type="component" value="Unassembled WGS sequence"/>
</dbReference>
<dbReference type="EMBL" id="JAMKFB020000023">
    <property type="protein sequence ID" value="KAL0158312.1"/>
    <property type="molecule type" value="Genomic_DNA"/>
</dbReference>
<dbReference type="AlphaFoldDB" id="A0ABD0N885"/>
<evidence type="ECO:0000313" key="1">
    <source>
        <dbReference type="EMBL" id="KAL0158312.1"/>
    </source>
</evidence>